<feature type="transmembrane region" description="Helical" evidence="1">
    <location>
        <begin position="298"/>
        <end position="319"/>
    </location>
</feature>
<dbReference type="PANTHER" id="PTHR22911:SF135">
    <property type="entry name" value="BLR4310 PROTEIN"/>
    <property type="match status" value="1"/>
</dbReference>
<organism evidence="3 4">
    <name type="scientific">Hyphomonas atlantica</name>
    <dbReference type="NCBI Taxonomy" id="1280948"/>
    <lineage>
        <taxon>Bacteria</taxon>
        <taxon>Pseudomonadati</taxon>
        <taxon>Pseudomonadota</taxon>
        <taxon>Alphaproteobacteria</taxon>
        <taxon>Hyphomonadales</taxon>
        <taxon>Hyphomonadaceae</taxon>
        <taxon>Hyphomonas</taxon>
    </lineage>
</organism>
<dbReference type="GO" id="GO:0016020">
    <property type="term" value="C:membrane"/>
    <property type="evidence" value="ECO:0007669"/>
    <property type="project" value="InterPro"/>
</dbReference>
<feature type="transmembrane region" description="Helical" evidence="1">
    <location>
        <begin position="164"/>
        <end position="183"/>
    </location>
</feature>
<keyword evidence="1" id="KW-0472">Membrane</keyword>
<gene>
    <name evidence="3" type="ORF">DCG65_12980</name>
</gene>
<accession>A0A3B9L4D6</accession>
<name>A0A3B9L4D6_9PROT</name>
<feature type="transmembrane region" description="Helical" evidence="1">
    <location>
        <begin position="127"/>
        <end position="144"/>
    </location>
</feature>
<keyword evidence="1" id="KW-1133">Transmembrane helix</keyword>
<sequence>MLDDQVSRCRRVWLIGIHRVLRPFEELVLLRPMLNAFEALQLTPGEGIPDSLQSLMQTSNWPRWGKTRRVTCIIMRRISCPDPDKVNIVNSQTNDLSRGVTLALVSFSLFATKDAVVRFLGGQVPPFMLGFLGCLLCLVLAPLVRGRGERLIHIIRPRRPKLWILRGVIQTVGIIAGIIAFTELPMVEAFSLVFLMPVMISLMSIVFLNEKVTRSTWLTIFVCFVGTLIVLRPGMRELTIGHLAAFVLTICSSSVFVILRHIKHDEHTISHFGAATLLPMVFCGIMIIPDFRLPDLSLWLPIAVYGVFIALGNLTIMFASRYAPANLLGPMQYSQVVWAVGYGVFLFHDPIDAPTVFGLVLIIVAGVWKYTPLAGMLRTSRTPA</sequence>
<feature type="transmembrane region" description="Helical" evidence="1">
    <location>
        <begin position="353"/>
        <end position="371"/>
    </location>
</feature>
<dbReference type="InterPro" id="IPR000620">
    <property type="entry name" value="EamA_dom"/>
</dbReference>
<reference evidence="3 4" key="1">
    <citation type="journal article" date="2018" name="Nat. Biotechnol.">
        <title>A standardized bacterial taxonomy based on genome phylogeny substantially revises the tree of life.</title>
        <authorList>
            <person name="Parks D.H."/>
            <person name="Chuvochina M."/>
            <person name="Waite D.W."/>
            <person name="Rinke C."/>
            <person name="Skarshewski A."/>
            <person name="Chaumeil P.A."/>
            <person name="Hugenholtz P."/>
        </authorList>
    </citation>
    <scope>NUCLEOTIDE SEQUENCE [LARGE SCALE GENOMIC DNA]</scope>
    <source>
        <strain evidence="3">UBA8557</strain>
    </source>
</reference>
<comment type="caution">
    <text evidence="3">The sequence shown here is derived from an EMBL/GenBank/DDBJ whole genome shotgun (WGS) entry which is preliminary data.</text>
</comment>
<protein>
    <submittedName>
        <fullName evidence="3">EamA family transporter</fullName>
    </submittedName>
</protein>
<dbReference type="Proteomes" id="UP000259173">
    <property type="component" value="Unassembled WGS sequence"/>
</dbReference>
<feature type="domain" description="EamA" evidence="2">
    <location>
        <begin position="240"/>
        <end position="365"/>
    </location>
</feature>
<dbReference type="EMBL" id="DMBR01000392">
    <property type="protein sequence ID" value="HAE95465.1"/>
    <property type="molecule type" value="Genomic_DNA"/>
</dbReference>
<dbReference type="SUPFAM" id="SSF103481">
    <property type="entry name" value="Multidrug resistance efflux transporter EmrE"/>
    <property type="match status" value="2"/>
</dbReference>
<dbReference type="PANTHER" id="PTHR22911">
    <property type="entry name" value="ACYL-MALONYL CONDENSING ENZYME-RELATED"/>
    <property type="match status" value="1"/>
</dbReference>
<feature type="transmembrane region" description="Helical" evidence="1">
    <location>
        <begin position="189"/>
        <end position="208"/>
    </location>
</feature>
<feature type="transmembrane region" description="Helical" evidence="1">
    <location>
        <begin position="271"/>
        <end position="292"/>
    </location>
</feature>
<dbReference type="AlphaFoldDB" id="A0A3B9L4D6"/>
<evidence type="ECO:0000256" key="1">
    <source>
        <dbReference type="SAM" id="Phobius"/>
    </source>
</evidence>
<keyword evidence="1" id="KW-0812">Transmembrane</keyword>
<evidence type="ECO:0000313" key="3">
    <source>
        <dbReference type="EMBL" id="HAE95465.1"/>
    </source>
</evidence>
<dbReference type="Pfam" id="PF00892">
    <property type="entry name" value="EamA"/>
    <property type="match status" value="2"/>
</dbReference>
<feature type="transmembrane region" description="Helical" evidence="1">
    <location>
        <begin position="240"/>
        <end position="259"/>
    </location>
</feature>
<proteinExistence type="predicted"/>
<feature type="transmembrane region" description="Helical" evidence="1">
    <location>
        <begin position="331"/>
        <end position="347"/>
    </location>
</feature>
<feature type="domain" description="EamA" evidence="2">
    <location>
        <begin position="98"/>
        <end position="231"/>
    </location>
</feature>
<evidence type="ECO:0000259" key="2">
    <source>
        <dbReference type="Pfam" id="PF00892"/>
    </source>
</evidence>
<evidence type="ECO:0000313" key="4">
    <source>
        <dbReference type="Proteomes" id="UP000259173"/>
    </source>
</evidence>
<feature type="transmembrane region" description="Helical" evidence="1">
    <location>
        <begin position="215"/>
        <end position="234"/>
    </location>
</feature>
<dbReference type="InterPro" id="IPR037185">
    <property type="entry name" value="EmrE-like"/>
</dbReference>